<proteinExistence type="predicted"/>
<reference evidence="2 3" key="1">
    <citation type="submission" date="2015-08" db="EMBL/GenBank/DDBJ databases">
        <title>Next Generation Sequencing and Analysis of the Genome of Puccinia sorghi L Schw, the Causal Agent of Maize Common Rust.</title>
        <authorList>
            <person name="Rochi L."/>
            <person name="Burguener G."/>
            <person name="Darino M."/>
            <person name="Turjanski A."/>
            <person name="Kreff E."/>
            <person name="Dieguez M.J."/>
            <person name="Sacco F."/>
        </authorList>
    </citation>
    <scope>NUCLEOTIDE SEQUENCE [LARGE SCALE GENOMIC DNA]</scope>
    <source>
        <strain evidence="2 3">RO10H11247</strain>
    </source>
</reference>
<feature type="transmembrane region" description="Helical" evidence="1">
    <location>
        <begin position="172"/>
        <end position="194"/>
    </location>
</feature>
<keyword evidence="1" id="KW-0472">Membrane</keyword>
<gene>
    <name evidence="2" type="ORF">VP01_907g2</name>
</gene>
<feature type="transmembrane region" description="Helical" evidence="1">
    <location>
        <begin position="719"/>
        <end position="738"/>
    </location>
</feature>
<keyword evidence="3" id="KW-1185">Reference proteome</keyword>
<feature type="transmembrane region" description="Helical" evidence="1">
    <location>
        <begin position="679"/>
        <end position="699"/>
    </location>
</feature>
<dbReference type="EMBL" id="LAVV01014693">
    <property type="protein sequence ID" value="KNZ44519.1"/>
    <property type="molecule type" value="Genomic_DNA"/>
</dbReference>
<keyword evidence="1" id="KW-0812">Transmembrane</keyword>
<keyword evidence="1" id="KW-1133">Transmembrane helix</keyword>
<dbReference type="VEuPathDB" id="FungiDB:VP01_907g2"/>
<accession>A0A0L6U7M7</accession>
<name>A0A0L6U7M7_9BASI</name>
<evidence type="ECO:0000256" key="1">
    <source>
        <dbReference type="SAM" id="Phobius"/>
    </source>
</evidence>
<evidence type="ECO:0000313" key="2">
    <source>
        <dbReference type="EMBL" id="KNZ44519.1"/>
    </source>
</evidence>
<protein>
    <submittedName>
        <fullName evidence="2">Uncharacterized protein</fullName>
    </submittedName>
</protein>
<organism evidence="2 3">
    <name type="scientific">Puccinia sorghi</name>
    <dbReference type="NCBI Taxonomy" id="27349"/>
    <lineage>
        <taxon>Eukaryota</taxon>
        <taxon>Fungi</taxon>
        <taxon>Dikarya</taxon>
        <taxon>Basidiomycota</taxon>
        <taxon>Pucciniomycotina</taxon>
        <taxon>Pucciniomycetes</taxon>
        <taxon>Pucciniales</taxon>
        <taxon>Pucciniaceae</taxon>
        <taxon>Puccinia</taxon>
    </lineage>
</organism>
<sequence>MSETENKNKIKIKTNQNLAIDWRLKEIPRKMARMMCRLRQGLGQSCHLQPSLADQRNHAAAQTRMMDVSLPTPSRLKILSSYSSSTCFFHSHHLTASRASSPADISISLGNTARWLSPPAISGRVLIAQLYCDNDAQDYTRLGLLTDGKSSINISLKSSYPKLLNWISKFGFVFRGIINIIFFFFWILIIEYIATSVRLYPCMLGDCDAHFHSYLQCPEMEWNKIDKHLWRALLFFITGQHKKHSILRKKKRKEKLRKNSQSIFLSFILRFDSMNQPISLKLQSLVLHGRIALHSQWCCSRIEWTDNLGKLQNRRAMCDYIQSTGRHSDHNSLLQLPFLLAIGLRISLFWTLIKKRKITEGLTHFLEVMVFVNQELLCISVWQMGFSWAEFQLLSRAKNVVENILLGTKKNGRWETVFDMHYVLTNAPLYIEIMCQLVIQVDSLPGIQLLFCLSRKKESKKPINFLPSPSAHDIDSKKGTVPPALESLNLKESGSNHMFPAFTSFFLAVKNLEVPLPDFMMAWRNFLRIFASKFRKENLDWKEGCVEKLGVDGSLYATNQVKSMHFFVSVDRCFWTSISGGKSRFHAGFFLLIQSGNRENSCKENNKWDRVTSLFKTCRGEWQEHWSRATVLLFMCHSKAKRLFLVPFYIEEVLRGAERELCNVSKESLGFSFTRILEFSSSVMGAIKFFTIFIVLIKIKSIRLNNHVQYYQLTRKFQYDRIVATWGISGTVILPLWLTVGNWGHRVDGFSMVREGAVVDVQCHNPMDVGKFPEIEFELEYVGLPEGLQQIFKFFKAGKAAVTTKENQPKILDGIWLVEAQENKFMKMVQSKIKRYRISVSCGLMFNGLDHNMDKDWIEWPMLCLKEDTQNGGMGLNGLCFDHLRVLSERVLVNSLKYLASNSKDGILSFHWFKFCVSKIDCLVICCQSRNVYMYRTCMCQQGKLCLKGCFIQNIHNLHDQPPRKAKKIQLSKDWYLNTGAGVEEADGKVFFNEALVAHINQVEVMNCMMMKLKKKSGQRSIPIIKLNLMTPPMVSAMSPIHHNRTTAPMYPIWRIFLLKITPPQPQQVAFSTPGTCHNPQQSFQAQSNPSILDDGPTTCHPFPSQCADIKRNTWIPKGTKLQVKFYCGQGPHEMGEGKIQQAFKFEKEDLRFKEEMNIWWENNKMSLSITGYFPTVVCVSYLDARDKNCFYFEFWNVIIIFKGFFRNFYNKKKRALESQYLGDRGVFGKLGPVEQGFLRIISIRQWKGLGYIIIPAESMPHLDKLIRLDTGWSNWWQQQITIRLTGIQCIEKQKEIVNSPSLKQTSALIPIGIILSSMIVMIYHNIVAYEPLTSSYFLFILHRYKQSPHWFSSFFFQAMILSQSGDFSKGLCPPLNLIHPQD</sequence>
<comment type="caution">
    <text evidence="2">The sequence shown here is derived from an EMBL/GenBank/DDBJ whole genome shotgun (WGS) entry which is preliminary data.</text>
</comment>
<evidence type="ECO:0000313" key="3">
    <source>
        <dbReference type="Proteomes" id="UP000037035"/>
    </source>
</evidence>
<dbReference type="Proteomes" id="UP000037035">
    <property type="component" value="Unassembled WGS sequence"/>
</dbReference>